<dbReference type="AlphaFoldDB" id="A0A8H6E8Y3"/>
<feature type="region of interest" description="Disordered" evidence="1">
    <location>
        <begin position="91"/>
        <end position="144"/>
    </location>
</feature>
<evidence type="ECO:0000256" key="1">
    <source>
        <dbReference type="SAM" id="MobiDB-lite"/>
    </source>
</evidence>
<feature type="signal peptide" evidence="2">
    <location>
        <begin position="1"/>
        <end position="18"/>
    </location>
</feature>
<organism evidence="3 4">
    <name type="scientific">Petromyces alliaceus</name>
    <name type="common">Aspergillus alliaceus</name>
    <dbReference type="NCBI Taxonomy" id="209559"/>
    <lineage>
        <taxon>Eukaryota</taxon>
        <taxon>Fungi</taxon>
        <taxon>Dikarya</taxon>
        <taxon>Ascomycota</taxon>
        <taxon>Pezizomycotina</taxon>
        <taxon>Eurotiomycetes</taxon>
        <taxon>Eurotiomycetidae</taxon>
        <taxon>Eurotiales</taxon>
        <taxon>Aspergillaceae</taxon>
        <taxon>Aspergillus</taxon>
        <taxon>Aspergillus subgen. Circumdati</taxon>
    </lineage>
</organism>
<sequence length="169" mass="17389">MGLRLFLVLGLLLQLLSAHRLYTRQSVTCEFSVAAAHDGQTCDSFTTMWGINPSKFLSLNPGLDCSGLSGDHLYCLKGSVLSVSPTSMEMTSSTATSPTISSTTTGSSTATSSTATGSTTTTSSTATGNSTATKESTTPTASTQSAATALSIPLEITIIITLLLFLCSI</sequence>
<name>A0A8H6E8Y3_PETAA</name>
<proteinExistence type="predicted"/>
<protein>
    <recommendedName>
        <fullName evidence="5">LysM domain-containing protein</fullName>
    </recommendedName>
</protein>
<gene>
    <name evidence="3" type="ORF">ETB97_011844</name>
</gene>
<dbReference type="Proteomes" id="UP000541154">
    <property type="component" value="Unassembled WGS sequence"/>
</dbReference>
<reference evidence="3 4" key="1">
    <citation type="submission" date="2019-04" db="EMBL/GenBank/DDBJ databases">
        <title>Aspergillus burnettii sp. nov., novel species from soil in southeast Queensland.</title>
        <authorList>
            <person name="Gilchrist C.L.M."/>
            <person name="Pitt J.I."/>
            <person name="Lange L."/>
            <person name="Lacey H.J."/>
            <person name="Vuong D."/>
            <person name="Midgley D.J."/>
            <person name="Greenfield P."/>
            <person name="Bradbury M."/>
            <person name="Lacey E."/>
            <person name="Busk P.K."/>
            <person name="Pilgaard B."/>
            <person name="Chooi Y.H."/>
            <person name="Piggott A.M."/>
        </authorList>
    </citation>
    <scope>NUCLEOTIDE SEQUENCE [LARGE SCALE GENOMIC DNA]</scope>
    <source>
        <strain evidence="3 4">FRR 5400</strain>
    </source>
</reference>
<comment type="caution">
    <text evidence="3">The sequence shown here is derived from an EMBL/GenBank/DDBJ whole genome shotgun (WGS) entry which is preliminary data.</text>
</comment>
<keyword evidence="4" id="KW-1185">Reference proteome</keyword>
<keyword evidence="2" id="KW-0732">Signal</keyword>
<evidence type="ECO:0000256" key="2">
    <source>
        <dbReference type="SAM" id="SignalP"/>
    </source>
</evidence>
<evidence type="ECO:0008006" key="5">
    <source>
        <dbReference type="Google" id="ProtNLM"/>
    </source>
</evidence>
<dbReference type="Gene3D" id="3.10.350.10">
    <property type="entry name" value="LysM domain"/>
    <property type="match status" value="1"/>
</dbReference>
<evidence type="ECO:0000313" key="3">
    <source>
        <dbReference type="EMBL" id="KAF5862320.1"/>
    </source>
</evidence>
<dbReference type="InterPro" id="IPR036779">
    <property type="entry name" value="LysM_dom_sf"/>
</dbReference>
<feature type="chain" id="PRO_5034060173" description="LysM domain-containing protein" evidence="2">
    <location>
        <begin position="19"/>
        <end position="169"/>
    </location>
</feature>
<accession>A0A8H6E8Y3</accession>
<dbReference type="EMBL" id="SPNV01000077">
    <property type="protein sequence ID" value="KAF5862320.1"/>
    <property type="molecule type" value="Genomic_DNA"/>
</dbReference>
<evidence type="ECO:0000313" key="4">
    <source>
        <dbReference type="Proteomes" id="UP000541154"/>
    </source>
</evidence>